<protein>
    <recommendedName>
        <fullName evidence="4">DUF3854 domain-containing protein</fullName>
    </recommendedName>
</protein>
<name>A6P2E7_9FIRM</name>
<dbReference type="STRING" id="411467.BACCAP_04678"/>
<dbReference type="GO" id="GO:0008270">
    <property type="term" value="F:zinc ion binding"/>
    <property type="evidence" value="ECO:0007669"/>
    <property type="project" value="InterPro"/>
</dbReference>
<reference evidence="2 3" key="1">
    <citation type="submission" date="2007-04" db="EMBL/GenBank/DDBJ databases">
        <authorList>
            <person name="Fulton L."/>
            <person name="Clifton S."/>
            <person name="Fulton B."/>
            <person name="Xu J."/>
            <person name="Minx P."/>
            <person name="Pepin K.H."/>
            <person name="Johnson M."/>
            <person name="Thiruvilangam P."/>
            <person name="Bhonagiri V."/>
            <person name="Nash W.E."/>
            <person name="Mardis E.R."/>
            <person name="Wilson R.K."/>
        </authorList>
    </citation>
    <scope>NUCLEOTIDE SEQUENCE [LARGE SCALE GENOMIC DNA]</scope>
    <source>
        <strain evidence="2 3">ATCC 29799</strain>
    </source>
</reference>
<comment type="caution">
    <text evidence="2">The sequence shown here is derived from an EMBL/GenBank/DDBJ whole genome shotgun (WGS) entry which is preliminary data.</text>
</comment>
<dbReference type="eggNOG" id="COG0358">
    <property type="taxonomic scope" value="Bacteria"/>
</dbReference>
<accession>A6P2E7</accession>
<reference evidence="2 3" key="2">
    <citation type="submission" date="2007-06" db="EMBL/GenBank/DDBJ databases">
        <title>Draft genome sequence of Pseudoflavonifractor capillosus ATCC 29799.</title>
        <authorList>
            <person name="Sudarsanam P."/>
            <person name="Ley R."/>
            <person name="Guruge J."/>
            <person name="Turnbaugh P.J."/>
            <person name="Mahowald M."/>
            <person name="Liep D."/>
            <person name="Gordon J."/>
        </authorList>
    </citation>
    <scope>NUCLEOTIDE SEQUENCE [LARGE SCALE GENOMIC DNA]</scope>
    <source>
        <strain evidence="2 3">ATCC 29799</strain>
    </source>
</reference>
<feature type="region of interest" description="Disordered" evidence="1">
    <location>
        <begin position="99"/>
        <end position="121"/>
    </location>
</feature>
<dbReference type="GO" id="GO:0003677">
    <property type="term" value="F:DNA binding"/>
    <property type="evidence" value="ECO:0007669"/>
    <property type="project" value="InterPro"/>
</dbReference>
<dbReference type="AlphaFoldDB" id="A6P2E7"/>
<evidence type="ECO:0000256" key="1">
    <source>
        <dbReference type="SAM" id="MobiDB-lite"/>
    </source>
</evidence>
<dbReference type="SUPFAM" id="SSF57783">
    <property type="entry name" value="Zinc beta-ribbon"/>
    <property type="match status" value="1"/>
</dbReference>
<proteinExistence type="predicted"/>
<dbReference type="InterPro" id="IPR036977">
    <property type="entry name" value="DNA_primase_Znf_CHC2"/>
</dbReference>
<dbReference type="GO" id="GO:0006260">
    <property type="term" value="P:DNA replication"/>
    <property type="evidence" value="ECO:0007669"/>
    <property type="project" value="InterPro"/>
</dbReference>
<dbReference type="EMBL" id="AAXG02000053">
    <property type="protein sequence ID" value="EDM97534.1"/>
    <property type="molecule type" value="Genomic_DNA"/>
</dbReference>
<gene>
    <name evidence="2" type="ORF">BACCAP_04678</name>
</gene>
<evidence type="ECO:0008006" key="4">
    <source>
        <dbReference type="Google" id="ProtNLM"/>
    </source>
</evidence>
<organism evidence="2 3">
    <name type="scientific">Pseudoflavonifractor capillosus ATCC 29799</name>
    <dbReference type="NCBI Taxonomy" id="411467"/>
    <lineage>
        <taxon>Bacteria</taxon>
        <taxon>Bacillati</taxon>
        <taxon>Bacillota</taxon>
        <taxon>Clostridia</taxon>
        <taxon>Eubacteriales</taxon>
        <taxon>Oscillospiraceae</taxon>
        <taxon>Pseudoflavonifractor</taxon>
    </lineage>
</organism>
<evidence type="ECO:0000313" key="2">
    <source>
        <dbReference type="EMBL" id="EDM97534.1"/>
    </source>
</evidence>
<dbReference type="Proteomes" id="UP000003639">
    <property type="component" value="Unassembled WGS sequence"/>
</dbReference>
<sequence length="373" mass="42466">MAAPREERSMELRYQMTDILPLLPIPQQPHGRSAYNIPCPLCDRPGTREKHLNINLKRNVYRCPKCGQFQGGVFDLYAYYMGIPRDKVLEDITARLHGGSPIPSGSGGSRKKLQPPLMKPQASLAPLEERDRVYRALLSRLTLAPDHRENLLRRGLTDEAIERLGYKSTPVVGFHALAQSLLDEGYTLFGVPGFYRDEDGRWTMAVWRRGILIPGTYLGKIQGFQIRLDNKMKKGGKFLTFSSRDELDGAMGENWCHLVGPLRERILLIEGYMKADIVNYFTGQTMLAIPGVTSLQHLEAALRDLIPLGVRHVMTCFDMDYLKNWHVENAYRNLVALLGKQDITFGTYLWLPDHNGLDDYIWEFCMNQGKAPE</sequence>
<evidence type="ECO:0000313" key="3">
    <source>
        <dbReference type="Proteomes" id="UP000003639"/>
    </source>
</evidence>
<keyword evidence="3" id="KW-1185">Reference proteome</keyword>
<dbReference type="Gene3D" id="3.90.580.10">
    <property type="entry name" value="Zinc finger, CHC2-type domain"/>
    <property type="match status" value="1"/>
</dbReference>